<dbReference type="GO" id="GO:0004798">
    <property type="term" value="F:dTMP kinase activity"/>
    <property type="evidence" value="ECO:0007669"/>
    <property type="project" value="InterPro"/>
</dbReference>
<dbReference type="GO" id="GO:0006233">
    <property type="term" value="P:dTDP biosynthetic process"/>
    <property type="evidence" value="ECO:0007669"/>
    <property type="project" value="InterPro"/>
</dbReference>
<dbReference type="CDD" id="cd01672">
    <property type="entry name" value="TMPK"/>
    <property type="match status" value="1"/>
</dbReference>
<dbReference type="InterPro" id="IPR027417">
    <property type="entry name" value="P-loop_NTPase"/>
</dbReference>
<dbReference type="InterPro" id="IPR018095">
    <property type="entry name" value="Thymidylate_kin_CS"/>
</dbReference>
<name>A0A6J5ZTU0_9ZZZZ</name>
<keyword evidence="5" id="KW-0067">ATP-binding</keyword>
<gene>
    <name evidence="7" type="ORF">UFOPK3547_01167</name>
</gene>
<sequence>MLLDRYIDSSLAYQGAGRALGVEAVAEINRFATGGLTADRTIYLRLDAATRAARRGERGEAADRLEQAGDEFFETAGAAYDELAAADPQRVRTIDAAAAPDAVLAAAIDAIADLLP</sequence>
<dbReference type="PROSITE" id="PS01331">
    <property type="entry name" value="THYMIDYLATE_KINASE"/>
    <property type="match status" value="1"/>
</dbReference>
<proteinExistence type="predicted"/>
<reference evidence="7" key="1">
    <citation type="submission" date="2020-05" db="EMBL/GenBank/DDBJ databases">
        <authorList>
            <person name="Chiriac C."/>
            <person name="Salcher M."/>
            <person name="Ghai R."/>
            <person name="Kavagutti S V."/>
        </authorList>
    </citation>
    <scope>NUCLEOTIDE SEQUENCE</scope>
</reference>
<protein>
    <submittedName>
        <fullName evidence="7">Unannotated protein</fullName>
    </submittedName>
</protein>
<evidence type="ECO:0000256" key="5">
    <source>
        <dbReference type="ARBA" id="ARBA00022840"/>
    </source>
</evidence>
<evidence type="ECO:0000256" key="3">
    <source>
        <dbReference type="ARBA" id="ARBA00022741"/>
    </source>
</evidence>
<dbReference type="Pfam" id="PF02223">
    <property type="entry name" value="Thymidylate_kin"/>
    <property type="match status" value="1"/>
</dbReference>
<evidence type="ECO:0000256" key="1">
    <source>
        <dbReference type="ARBA" id="ARBA00022679"/>
    </source>
</evidence>
<keyword evidence="2" id="KW-0545">Nucleotide biosynthesis</keyword>
<dbReference type="InterPro" id="IPR039430">
    <property type="entry name" value="Thymidylate_kin-like_dom"/>
</dbReference>
<keyword evidence="1" id="KW-0808">Transferase</keyword>
<keyword evidence="3" id="KW-0547">Nucleotide-binding</keyword>
<feature type="domain" description="Thymidylate kinase-like" evidence="6">
    <location>
        <begin position="3"/>
        <end position="103"/>
    </location>
</feature>
<organism evidence="7">
    <name type="scientific">freshwater metagenome</name>
    <dbReference type="NCBI Taxonomy" id="449393"/>
    <lineage>
        <taxon>unclassified sequences</taxon>
        <taxon>metagenomes</taxon>
        <taxon>ecological metagenomes</taxon>
    </lineage>
</organism>
<accession>A0A6J5ZTU0</accession>
<dbReference type="GO" id="GO:0005524">
    <property type="term" value="F:ATP binding"/>
    <property type="evidence" value="ECO:0007669"/>
    <property type="project" value="UniProtKB-KW"/>
</dbReference>
<keyword evidence="4" id="KW-0418">Kinase</keyword>
<dbReference type="Gene3D" id="3.40.50.300">
    <property type="entry name" value="P-loop containing nucleotide triphosphate hydrolases"/>
    <property type="match status" value="1"/>
</dbReference>
<dbReference type="EMBL" id="CAESAN010000100">
    <property type="protein sequence ID" value="CAB4345811.1"/>
    <property type="molecule type" value="Genomic_DNA"/>
</dbReference>
<dbReference type="SUPFAM" id="SSF52540">
    <property type="entry name" value="P-loop containing nucleoside triphosphate hydrolases"/>
    <property type="match status" value="1"/>
</dbReference>
<evidence type="ECO:0000256" key="4">
    <source>
        <dbReference type="ARBA" id="ARBA00022777"/>
    </source>
</evidence>
<evidence type="ECO:0000313" key="7">
    <source>
        <dbReference type="EMBL" id="CAB4345811.1"/>
    </source>
</evidence>
<dbReference type="AlphaFoldDB" id="A0A6J5ZTU0"/>
<evidence type="ECO:0000259" key="6">
    <source>
        <dbReference type="Pfam" id="PF02223"/>
    </source>
</evidence>
<evidence type="ECO:0000256" key="2">
    <source>
        <dbReference type="ARBA" id="ARBA00022727"/>
    </source>
</evidence>